<keyword evidence="1 3" id="KW-0963">Cytoplasm</keyword>
<dbReference type="OrthoDB" id="9812389at2"/>
<dbReference type="HAMAP" id="MF_00088">
    <property type="entry name" value="KhpA"/>
    <property type="match status" value="1"/>
</dbReference>
<comment type="function">
    <text evidence="3">A probable RNA chaperone. Forms a complex with KhpB which binds to cellular RNA and controls its expression. Plays a role in peptidoglycan (PG) homeostasis and cell length regulation.</text>
</comment>
<accession>A0A0S7BKC3</accession>
<dbReference type="SUPFAM" id="SSF54814">
    <property type="entry name" value="Prokaryotic type KH domain (KH-domain type II)"/>
    <property type="match status" value="1"/>
</dbReference>
<comment type="subcellular location">
    <subcellularLocation>
        <location evidence="3">Cytoplasm</location>
    </subcellularLocation>
</comment>
<dbReference type="Gene3D" id="3.30.300.20">
    <property type="match status" value="1"/>
</dbReference>
<dbReference type="InterPro" id="IPR009019">
    <property type="entry name" value="KH_sf_prok-type"/>
</dbReference>
<reference evidence="4" key="1">
    <citation type="journal article" date="2015" name="Genome Announc.">
        <title>Draft Genome Sequence of Anaerolineae Strain TC1, a Novel Isolate from a Methanogenic Wastewater Treatment System.</title>
        <authorList>
            <person name="Matsuura N."/>
            <person name="Tourlousse D.M."/>
            <person name="Sun L."/>
            <person name="Toyonaga M."/>
            <person name="Kuroda K."/>
            <person name="Ohashi A."/>
            <person name="Cruz R."/>
            <person name="Yamaguchi T."/>
            <person name="Sekiguchi Y."/>
        </authorList>
    </citation>
    <scope>NUCLEOTIDE SEQUENCE [LARGE SCALE GENOMIC DNA]</scope>
    <source>
        <strain evidence="4">TC1</strain>
    </source>
</reference>
<comment type="similarity">
    <text evidence="3">Belongs to the KhpA RNA-binding protein family.</text>
</comment>
<dbReference type="EMBL" id="DF968181">
    <property type="protein sequence ID" value="GAP40812.1"/>
    <property type="molecule type" value="Genomic_DNA"/>
</dbReference>
<keyword evidence="3" id="KW-0133">Cell shape</keyword>
<dbReference type="InterPro" id="IPR015946">
    <property type="entry name" value="KH_dom-like_a/b"/>
</dbReference>
<evidence type="ECO:0000256" key="1">
    <source>
        <dbReference type="ARBA" id="ARBA00022490"/>
    </source>
</evidence>
<dbReference type="PANTHER" id="PTHR34654">
    <property type="entry name" value="UPF0109 PROTEIN SCO5592"/>
    <property type="match status" value="1"/>
</dbReference>
<keyword evidence="3" id="KW-0961">Cell wall biogenesis/degradation</keyword>
<dbReference type="PANTHER" id="PTHR34654:SF1">
    <property type="entry name" value="RNA-BINDING PROTEIN KHPA"/>
    <property type="match status" value="1"/>
</dbReference>
<dbReference type="CDD" id="cd22533">
    <property type="entry name" value="KH-II_YlqC-like"/>
    <property type="match status" value="1"/>
</dbReference>
<dbReference type="Pfam" id="PF13083">
    <property type="entry name" value="KH_KhpA-B"/>
    <property type="match status" value="1"/>
</dbReference>
<name>A0A0S7BKC3_9CHLR</name>
<dbReference type="PATRIC" id="fig|1678840.3.peg.2169"/>
<sequence>MHQKEGAPLQKHVSGKSDYVKDLVEYIALSLVDDPSSVQVSQERNGNRIRLELHVAKEDMGRIIGKGGRVANAIRVLLRVTSARDGRQVTLDVVEPNS</sequence>
<dbReference type="AlphaFoldDB" id="A0A0S7BKC3"/>
<dbReference type="GO" id="GO:0071555">
    <property type="term" value="P:cell wall organization"/>
    <property type="evidence" value="ECO:0007669"/>
    <property type="project" value="UniProtKB-KW"/>
</dbReference>
<dbReference type="GO" id="GO:0003723">
    <property type="term" value="F:RNA binding"/>
    <property type="evidence" value="ECO:0007669"/>
    <property type="project" value="UniProtKB-UniRule"/>
</dbReference>
<gene>
    <name evidence="3" type="primary">khpA</name>
    <name evidence="4" type="ORF">ATC1_13793</name>
</gene>
<dbReference type="STRING" id="1678840.ATC1_13793"/>
<keyword evidence="3" id="KW-0143">Chaperone</keyword>
<dbReference type="GO" id="GO:0005737">
    <property type="term" value="C:cytoplasm"/>
    <property type="evidence" value="ECO:0007669"/>
    <property type="project" value="UniProtKB-SubCell"/>
</dbReference>
<dbReference type="GO" id="GO:0009252">
    <property type="term" value="P:peptidoglycan biosynthetic process"/>
    <property type="evidence" value="ECO:0007669"/>
    <property type="project" value="UniProtKB-UniRule"/>
</dbReference>
<evidence type="ECO:0000256" key="3">
    <source>
        <dbReference type="HAMAP-Rule" id="MF_00088"/>
    </source>
</evidence>
<keyword evidence="5" id="KW-1185">Reference proteome</keyword>
<organism evidence="4">
    <name type="scientific">Flexilinea flocculi</name>
    <dbReference type="NCBI Taxonomy" id="1678840"/>
    <lineage>
        <taxon>Bacteria</taxon>
        <taxon>Bacillati</taxon>
        <taxon>Chloroflexota</taxon>
        <taxon>Anaerolineae</taxon>
        <taxon>Anaerolineales</taxon>
        <taxon>Anaerolineaceae</taxon>
        <taxon>Flexilinea</taxon>
    </lineage>
</organism>
<keyword evidence="2 3" id="KW-0694">RNA-binding</keyword>
<dbReference type="GO" id="GO:0008360">
    <property type="term" value="P:regulation of cell shape"/>
    <property type="evidence" value="ECO:0007669"/>
    <property type="project" value="UniProtKB-KW"/>
</dbReference>
<evidence type="ECO:0000313" key="4">
    <source>
        <dbReference type="EMBL" id="GAP40812.1"/>
    </source>
</evidence>
<evidence type="ECO:0000313" key="5">
    <source>
        <dbReference type="Proteomes" id="UP000053370"/>
    </source>
</evidence>
<dbReference type="Proteomes" id="UP000053370">
    <property type="component" value="Unassembled WGS sequence"/>
</dbReference>
<comment type="subunit">
    <text evidence="3">Forms a complex with KhpB.</text>
</comment>
<dbReference type="InterPro" id="IPR020627">
    <property type="entry name" value="KhpA"/>
</dbReference>
<evidence type="ECO:0000256" key="2">
    <source>
        <dbReference type="ARBA" id="ARBA00022884"/>
    </source>
</evidence>
<dbReference type="PROSITE" id="PS50084">
    <property type="entry name" value="KH_TYPE_1"/>
    <property type="match status" value="1"/>
</dbReference>
<protein>
    <recommendedName>
        <fullName evidence="3">RNA-binding protein KhpA</fullName>
    </recommendedName>
    <alternativeName>
        <fullName evidence="3">KH-domain protein A</fullName>
    </alternativeName>
</protein>
<proteinExistence type="inferred from homology"/>